<evidence type="ECO:0000313" key="3">
    <source>
        <dbReference type="EMBL" id="QDC25076.1"/>
    </source>
</evidence>
<dbReference type="SUPFAM" id="SSF55961">
    <property type="entry name" value="Bet v1-like"/>
    <property type="match status" value="1"/>
</dbReference>
<name>A0A5B8CAF9_9MICO</name>
<keyword evidence="2" id="KW-1133">Transmembrane helix</keyword>
<dbReference type="CDD" id="cd07823">
    <property type="entry name" value="SRPBCC_5"/>
    <property type="match status" value="1"/>
</dbReference>
<dbReference type="Gene3D" id="3.30.530.20">
    <property type="match status" value="1"/>
</dbReference>
<dbReference type="Proteomes" id="UP000314616">
    <property type="component" value="Chromosome"/>
</dbReference>
<evidence type="ECO:0000256" key="2">
    <source>
        <dbReference type="SAM" id="Phobius"/>
    </source>
</evidence>
<sequence length="241" mass="24391">MELTHAFTVPADPARTWALLTDLHRVGSCFPGASVTEADADSFTGTVKVKLGPIALTYTGTGSFVERDDAGHRAVIEARGKDRRGNGTASVTVTMSLTDDGAGTRVEVLTDLSITGKPAQFGRGVMQDVSDKLLGQFVACIESQFETASGPTAEPGLGESGPTAVPAPAAAPPAMATASRPAPDAARGIRPTPAPAGQTTDAVDLGAAVLPVLVRRYAMIGAVGLVGLVAGIVVGRAGRSS</sequence>
<feature type="region of interest" description="Disordered" evidence="1">
    <location>
        <begin position="148"/>
        <end position="199"/>
    </location>
</feature>
<organism evidence="3 4">
    <name type="scientific">Georgenia yuyongxinii</name>
    <dbReference type="NCBI Taxonomy" id="2589797"/>
    <lineage>
        <taxon>Bacteria</taxon>
        <taxon>Bacillati</taxon>
        <taxon>Actinomycetota</taxon>
        <taxon>Actinomycetes</taxon>
        <taxon>Micrococcales</taxon>
        <taxon>Bogoriellaceae</taxon>
        <taxon>Georgenia</taxon>
    </lineage>
</organism>
<protein>
    <submittedName>
        <fullName evidence="3">Carbon monoxide dehydrogenase</fullName>
    </submittedName>
</protein>
<gene>
    <name evidence="3" type="ORF">FE374_11095</name>
</gene>
<feature type="transmembrane region" description="Helical" evidence="2">
    <location>
        <begin position="217"/>
        <end position="235"/>
    </location>
</feature>
<evidence type="ECO:0000256" key="1">
    <source>
        <dbReference type="SAM" id="MobiDB-lite"/>
    </source>
</evidence>
<dbReference type="InterPro" id="IPR023393">
    <property type="entry name" value="START-like_dom_sf"/>
</dbReference>
<keyword evidence="2" id="KW-0472">Membrane</keyword>
<evidence type="ECO:0000313" key="4">
    <source>
        <dbReference type="Proteomes" id="UP000314616"/>
    </source>
</evidence>
<reference evidence="3 4" key="1">
    <citation type="submission" date="2019-05" db="EMBL/GenBank/DDBJ databases">
        <title>Georgenia *** sp. nov., and Georgenia *** sp. nov., isolated from the intestinal contents of plateau pika (Ochotona curzoniae) in the Qinghai-Tibet plateau of China.</title>
        <authorList>
            <person name="Tian Z."/>
        </authorList>
    </citation>
    <scope>NUCLEOTIDE SEQUENCE [LARGE SCALE GENOMIC DNA]</scope>
    <source>
        <strain evidence="3 4">Z443</strain>
    </source>
</reference>
<proteinExistence type="predicted"/>
<keyword evidence="2" id="KW-0812">Transmembrane</keyword>
<dbReference type="InterPro" id="IPR010419">
    <property type="entry name" value="CO_DH_gsu"/>
</dbReference>
<accession>A0A5B8CAF9</accession>
<dbReference type="RefSeq" id="WP_139929063.1">
    <property type="nucleotide sequence ID" value="NZ_CP040915.1"/>
</dbReference>
<dbReference type="Pfam" id="PF06240">
    <property type="entry name" value="COXG"/>
    <property type="match status" value="1"/>
</dbReference>
<feature type="compositionally biased region" description="Low complexity" evidence="1">
    <location>
        <begin position="162"/>
        <end position="183"/>
    </location>
</feature>
<dbReference type="EMBL" id="CP040915">
    <property type="protein sequence ID" value="QDC25076.1"/>
    <property type="molecule type" value="Genomic_DNA"/>
</dbReference>
<dbReference type="PANTHER" id="PTHR38588:SF1">
    <property type="entry name" value="BLL0334 PROTEIN"/>
    <property type="match status" value="1"/>
</dbReference>
<dbReference type="PANTHER" id="PTHR38588">
    <property type="entry name" value="BLL0334 PROTEIN"/>
    <property type="match status" value="1"/>
</dbReference>
<dbReference type="AlphaFoldDB" id="A0A5B8CAF9"/>
<dbReference type="OrthoDB" id="9808623at2"/>
<dbReference type="KEGG" id="gyu:FE374_11095"/>